<organism evidence="1 2">
    <name type="scientific">Megaselia scalaris</name>
    <name type="common">Humpbacked fly</name>
    <name type="synonym">Phora scalaris</name>
    <dbReference type="NCBI Taxonomy" id="36166"/>
    <lineage>
        <taxon>Eukaryota</taxon>
        <taxon>Metazoa</taxon>
        <taxon>Ecdysozoa</taxon>
        <taxon>Arthropoda</taxon>
        <taxon>Hexapoda</taxon>
        <taxon>Insecta</taxon>
        <taxon>Pterygota</taxon>
        <taxon>Neoptera</taxon>
        <taxon>Endopterygota</taxon>
        <taxon>Diptera</taxon>
        <taxon>Brachycera</taxon>
        <taxon>Muscomorpha</taxon>
        <taxon>Platypezoidea</taxon>
        <taxon>Phoridae</taxon>
        <taxon>Megaseliini</taxon>
        <taxon>Megaselia</taxon>
    </lineage>
</organism>
<accession>T1GG18</accession>
<dbReference type="EnsemblMetazoa" id="MESCA002323-RA">
    <property type="protein sequence ID" value="MESCA002323-PA"/>
    <property type="gene ID" value="MESCA002323"/>
</dbReference>
<dbReference type="EMBL" id="CAQQ02153825">
    <property type="status" value="NOT_ANNOTATED_CDS"/>
    <property type="molecule type" value="Genomic_DNA"/>
</dbReference>
<dbReference type="HOGENOM" id="CLU_1770189_0_0_1"/>
<dbReference type="Proteomes" id="UP000015102">
    <property type="component" value="Unassembled WGS sequence"/>
</dbReference>
<dbReference type="AlphaFoldDB" id="T1GG18"/>
<proteinExistence type="predicted"/>
<evidence type="ECO:0000313" key="2">
    <source>
        <dbReference type="Proteomes" id="UP000015102"/>
    </source>
</evidence>
<evidence type="ECO:0000313" key="1">
    <source>
        <dbReference type="EnsemblMetazoa" id="MESCA002323-PA"/>
    </source>
</evidence>
<sequence>MILDLNYEFPLTSTKDKRAALNFIGSRTFGVLAEDHAKLIKQEIENSRQNEIHLIKLLKSQTSFIESTLTSLKLAEKRFGNKFQQTNTILDKEFAPIENRNWYLAGELLGSGGFGSVSEFIGHSAILAERSLTCGEVCGNRREMVRW</sequence>
<dbReference type="EMBL" id="CAQQ02153826">
    <property type="status" value="NOT_ANNOTATED_CDS"/>
    <property type="molecule type" value="Genomic_DNA"/>
</dbReference>
<protein>
    <submittedName>
        <fullName evidence="1">Uncharacterized protein</fullName>
    </submittedName>
</protein>
<keyword evidence="2" id="KW-1185">Reference proteome</keyword>
<name>T1GG18_MEGSC</name>
<reference evidence="1" key="2">
    <citation type="submission" date="2015-06" db="UniProtKB">
        <authorList>
            <consortium name="EnsemblMetazoa"/>
        </authorList>
    </citation>
    <scope>IDENTIFICATION</scope>
</reference>
<reference evidence="2" key="1">
    <citation type="submission" date="2013-02" db="EMBL/GenBank/DDBJ databases">
        <authorList>
            <person name="Hughes D."/>
        </authorList>
    </citation>
    <scope>NUCLEOTIDE SEQUENCE</scope>
    <source>
        <strain>Durham</strain>
        <strain evidence="2">NC isolate 2 -- Noor lab</strain>
    </source>
</reference>